<dbReference type="AlphaFoldDB" id="U1YIZ2"/>
<sequence>MATRSTNKNWFLDLFALFLGLATVLRFDASMIEEAFFKKEGM</sequence>
<evidence type="ECO:0000313" key="1">
    <source>
        <dbReference type="EMBL" id="ERI10741.1"/>
    </source>
</evidence>
<dbReference type="RefSeq" id="WP_021624669.1">
    <property type="nucleotide sequence ID" value="NZ_KE952912.1"/>
</dbReference>
<organism evidence="1 2">
    <name type="scientific">Aneurinibacillus aneurinilyticus ATCC 12856</name>
    <dbReference type="NCBI Taxonomy" id="649747"/>
    <lineage>
        <taxon>Bacteria</taxon>
        <taxon>Bacillati</taxon>
        <taxon>Bacillota</taxon>
        <taxon>Bacilli</taxon>
        <taxon>Bacillales</taxon>
        <taxon>Paenibacillaceae</taxon>
        <taxon>Aneurinibacillus group</taxon>
        <taxon>Aneurinibacillus</taxon>
    </lineage>
</organism>
<dbReference type="EMBL" id="AWSJ01000071">
    <property type="protein sequence ID" value="ERI10741.1"/>
    <property type="molecule type" value="Genomic_DNA"/>
</dbReference>
<accession>U1YIZ2</accession>
<dbReference type="Proteomes" id="UP000016511">
    <property type="component" value="Unassembled WGS sequence"/>
</dbReference>
<reference evidence="1 2" key="1">
    <citation type="submission" date="2013-08" db="EMBL/GenBank/DDBJ databases">
        <authorList>
            <person name="Weinstock G."/>
            <person name="Sodergren E."/>
            <person name="Wylie T."/>
            <person name="Fulton L."/>
            <person name="Fulton R."/>
            <person name="Fronick C."/>
            <person name="O'Laughlin M."/>
            <person name="Godfrey J."/>
            <person name="Miner T."/>
            <person name="Herter B."/>
            <person name="Appelbaum E."/>
            <person name="Cordes M."/>
            <person name="Lek S."/>
            <person name="Wollam A."/>
            <person name="Pepin K.H."/>
            <person name="Palsikar V.B."/>
            <person name="Mitreva M."/>
            <person name="Wilson R.K."/>
        </authorList>
    </citation>
    <scope>NUCLEOTIDE SEQUENCE [LARGE SCALE GENOMIC DNA]</scope>
    <source>
        <strain evidence="1 2">ATCC 12856</strain>
    </source>
</reference>
<name>U1YIZ2_ANEAE</name>
<dbReference type="PATRIC" id="fig|649747.3.peg.1052"/>
<keyword evidence="2" id="KW-1185">Reference proteome</keyword>
<dbReference type="HOGENOM" id="CLU_3246463_0_0_9"/>
<protein>
    <submittedName>
        <fullName evidence="1">Uncharacterized protein</fullName>
    </submittedName>
</protein>
<comment type="caution">
    <text evidence="1">The sequence shown here is derived from an EMBL/GenBank/DDBJ whole genome shotgun (WGS) entry which is preliminary data.</text>
</comment>
<evidence type="ECO:0000313" key="2">
    <source>
        <dbReference type="Proteomes" id="UP000016511"/>
    </source>
</evidence>
<dbReference type="GeneID" id="92842435"/>
<dbReference type="STRING" id="649747.HMPREF0083_01159"/>
<proteinExistence type="predicted"/>
<gene>
    <name evidence="1" type="ORF">HMPREF0083_01159</name>
</gene>